<evidence type="ECO:0000313" key="11">
    <source>
        <dbReference type="Proteomes" id="UP000314986"/>
    </source>
</evidence>
<evidence type="ECO:0000256" key="7">
    <source>
        <dbReference type="PIRSR" id="PIRSR000459-1"/>
    </source>
</evidence>
<evidence type="ECO:0000256" key="5">
    <source>
        <dbReference type="ARBA" id="ARBA00023315"/>
    </source>
</evidence>
<reference evidence="11" key="1">
    <citation type="journal article" date="2006" name="Science">
        <title>Ancient noncoding elements conserved in the human genome.</title>
        <authorList>
            <person name="Venkatesh B."/>
            <person name="Kirkness E.F."/>
            <person name="Loh Y.H."/>
            <person name="Halpern A.L."/>
            <person name="Lee A.P."/>
            <person name="Johnson J."/>
            <person name="Dandona N."/>
            <person name="Viswanathan L.D."/>
            <person name="Tay A."/>
            <person name="Venter J.C."/>
            <person name="Strausberg R.L."/>
            <person name="Brenner S."/>
        </authorList>
    </citation>
    <scope>NUCLEOTIDE SEQUENCE [LARGE SCALE GENOMIC DNA]</scope>
</reference>
<dbReference type="SUPFAM" id="SSF54001">
    <property type="entry name" value="Cysteine proteinases"/>
    <property type="match status" value="1"/>
</dbReference>
<feature type="active site" evidence="7">
    <location>
        <position position="362"/>
    </location>
</feature>
<keyword evidence="5" id="KW-0012">Acyltransferase</keyword>
<reference evidence="11" key="3">
    <citation type="journal article" date="2014" name="Nature">
        <title>Elephant shark genome provides unique insights into gnathostome evolution.</title>
        <authorList>
            <consortium name="International Elephant Shark Genome Sequencing Consortium"/>
            <person name="Venkatesh B."/>
            <person name="Lee A.P."/>
            <person name="Ravi V."/>
            <person name="Maurya A.K."/>
            <person name="Lian M.M."/>
            <person name="Swann J.B."/>
            <person name="Ohta Y."/>
            <person name="Flajnik M.F."/>
            <person name="Sutoh Y."/>
            <person name="Kasahara M."/>
            <person name="Hoon S."/>
            <person name="Gangu V."/>
            <person name="Roy S.W."/>
            <person name="Irimia M."/>
            <person name="Korzh V."/>
            <person name="Kondrychyn I."/>
            <person name="Lim Z.W."/>
            <person name="Tay B.H."/>
            <person name="Tohari S."/>
            <person name="Kong K.W."/>
            <person name="Ho S."/>
            <person name="Lorente-Galdos B."/>
            <person name="Quilez J."/>
            <person name="Marques-Bonet T."/>
            <person name="Raney B.J."/>
            <person name="Ingham P.W."/>
            <person name="Tay A."/>
            <person name="Hillier L.W."/>
            <person name="Minx P."/>
            <person name="Boehm T."/>
            <person name="Wilson R.K."/>
            <person name="Brenner S."/>
            <person name="Warren W.C."/>
        </authorList>
    </citation>
    <scope>NUCLEOTIDE SEQUENCE [LARGE SCALE GENOMIC DNA]</scope>
</reference>
<feature type="domain" description="Transglutaminase-like" evidence="9">
    <location>
        <begin position="271"/>
        <end position="365"/>
    </location>
</feature>
<dbReference type="PROSITE" id="PS00547">
    <property type="entry name" value="TRANSGLUTAMINASES"/>
    <property type="match status" value="1"/>
</dbReference>
<dbReference type="PIRSF" id="PIRSF000459">
    <property type="entry name" value="TGM_EBP42"/>
    <property type="match status" value="1"/>
</dbReference>
<dbReference type="Pfam" id="PF00927">
    <property type="entry name" value="Transglut_C"/>
    <property type="match status" value="2"/>
</dbReference>
<dbReference type="Gene3D" id="3.90.260.10">
    <property type="entry name" value="Transglutaminase-like"/>
    <property type="match status" value="1"/>
</dbReference>
<reference evidence="10" key="5">
    <citation type="submission" date="2025-09" db="UniProtKB">
        <authorList>
            <consortium name="Ensembl"/>
        </authorList>
    </citation>
    <scope>IDENTIFICATION</scope>
</reference>
<dbReference type="EC" id="2.3.2.13" evidence="6"/>
<dbReference type="Ensembl" id="ENSCMIT00000027149.1">
    <property type="protein sequence ID" value="ENSCMIP00000026719.1"/>
    <property type="gene ID" value="ENSCMIG00000011672.1"/>
</dbReference>
<dbReference type="InterPro" id="IPR050779">
    <property type="entry name" value="Transglutaminase"/>
</dbReference>
<dbReference type="SUPFAM" id="SSF81296">
    <property type="entry name" value="E set domains"/>
    <property type="match status" value="1"/>
</dbReference>
<dbReference type="InterPro" id="IPR002931">
    <property type="entry name" value="Transglutaminase-like"/>
</dbReference>
<evidence type="ECO:0000256" key="4">
    <source>
        <dbReference type="ARBA" id="ARBA00022837"/>
    </source>
</evidence>
<dbReference type="InterPro" id="IPR001102">
    <property type="entry name" value="Transglutaminase_N"/>
</dbReference>
<dbReference type="InParanoid" id="A0A4W3I9C0"/>
<dbReference type="PANTHER" id="PTHR11590">
    <property type="entry name" value="PROTEIN-GLUTAMINE GAMMA-GLUTAMYLTRANSFERASE"/>
    <property type="match status" value="1"/>
</dbReference>
<dbReference type="InterPro" id="IPR014756">
    <property type="entry name" value="Ig_E-set"/>
</dbReference>
<dbReference type="GeneTree" id="ENSGT01050000244866"/>
<evidence type="ECO:0000256" key="8">
    <source>
        <dbReference type="PIRSR" id="PIRSR000459-2"/>
    </source>
</evidence>
<comment type="cofactor">
    <cofactor evidence="8">
        <name>Ca(2+)</name>
        <dbReference type="ChEBI" id="CHEBI:29108"/>
    </cofactor>
    <text evidence="8">Binds 1 Ca(2+) ion per subunit.</text>
</comment>
<protein>
    <recommendedName>
        <fullName evidence="6">protein-glutamine gamma-glutamyltransferase</fullName>
        <ecNumber evidence="6">2.3.2.13</ecNumber>
    </recommendedName>
</protein>
<dbReference type="InterPro" id="IPR036985">
    <property type="entry name" value="Transglutaminase-like_sf"/>
</dbReference>
<feature type="active site" evidence="7">
    <location>
        <position position="339"/>
    </location>
</feature>
<dbReference type="SUPFAM" id="SSF49309">
    <property type="entry name" value="Transglutaminase, two C-terminal domains"/>
    <property type="match status" value="2"/>
</dbReference>
<dbReference type="InterPro" id="IPR036238">
    <property type="entry name" value="Transglutaminase_C_sf"/>
</dbReference>
<name>A0A4W3I9C0_CALMI</name>
<keyword evidence="4 8" id="KW-0106">Calcium</keyword>
<evidence type="ECO:0000259" key="9">
    <source>
        <dbReference type="SMART" id="SM00460"/>
    </source>
</evidence>
<evidence type="ECO:0000256" key="3">
    <source>
        <dbReference type="ARBA" id="ARBA00022723"/>
    </source>
</evidence>
<dbReference type="FunCoup" id="A0A4W3I9C0">
    <property type="interactions" value="674"/>
</dbReference>
<dbReference type="GO" id="GO:0005739">
    <property type="term" value="C:mitochondrion"/>
    <property type="evidence" value="ECO:0007669"/>
    <property type="project" value="TreeGrafter"/>
</dbReference>
<dbReference type="OMA" id="STWNFHC"/>
<dbReference type="KEGG" id="cmk:103187873"/>
<comment type="similarity">
    <text evidence="1">Belongs to the transglutaminase superfamily. Transglutaminase family.</text>
</comment>
<keyword evidence="11" id="KW-1185">Reference proteome</keyword>
<feature type="binding site" evidence="8">
    <location>
        <position position="402"/>
    </location>
    <ligand>
        <name>Ca(2+)</name>
        <dbReference type="ChEBI" id="CHEBI:29108"/>
    </ligand>
</feature>
<dbReference type="GO" id="GO:0003810">
    <property type="term" value="F:protein-glutamine gamma-glutamyltransferase activity"/>
    <property type="evidence" value="ECO:0007669"/>
    <property type="project" value="UniProtKB-EC"/>
</dbReference>
<dbReference type="GeneID" id="103187873"/>
<organism evidence="10 11">
    <name type="scientific">Callorhinchus milii</name>
    <name type="common">Ghost shark</name>
    <dbReference type="NCBI Taxonomy" id="7868"/>
    <lineage>
        <taxon>Eukaryota</taxon>
        <taxon>Metazoa</taxon>
        <taxon>Chordata</taxon>
        <taxon>Craniata</taxon>
        <taxon>Vertebrata</taxon>
        <taxon>Chondrichthyes</taxon>
        <taxon>Holocephali</taxon>
        <taxon>Chimaeriformes</taxon>
        <taxon>Callorhinchidae</taxon>
        <taxon>Callorhinchus</taxon>
    </lineage>
</organism>
<evidence type="ECO:0000256" key="6">
    <source>
        <dbReference type="ARBA" id="ARBA00024222"/>
    </source>
</evidence>
<dbReference type="Pfam" id="PF01841">
    <property type="entry name" value="Transglut_core"/>
    <property type="match status" value="1"/>
</dbReference>
<evidence type="ECO:0000256" key="1">
    <source>
        <dbReference type="ARBA" id="ARBA00005968"/>
    </source>
</evidence>
<reference evidence="11" key="2">
    <citation type="journal article" date="2007" name="PLoS Biol.">
        <title>Survey sequencing and comparative analysis of the elephant shark (Callorhinchus milii) genome.</title>
        <authorList>
            <person name="Venkatesh B."/>
            <person name="Kirkness E.F."/>
            <person name="Loh Y.H."/>
            <person name="Halpern A.L."/>
            <person name="Lee A.P."/>
            <person name="Johnson J."/>
            <person name="Dandona N."/>
            <person name="Viswanathan L.D."/>
            <person name="Tay A."/>
            <person name="Venter J.C."/>
            <person name="Strausberg R.L."/>
            <person name="Brenner S."/>
        </authorList>
    </citation>
    <scope>NUCLEOTIDE SEQUENCE [LARGE SCALE GENOMIC DNA]</scope>
</reference>
<sequence length="687" mass="76615">MTANAAELLLGAVDLLCVSNNTNHRTVEIDTQRLLLRRGQSFHLAVDFKARGFQKGEDQLSVILETGPEPTVANGTRIEMASGVNSGNWSFSLQSVPGQLNLTIHSSANAVIGYYKMYLLLSSKEGRPIQRIVAGHFYLLFNPWCKEDAVYLGDQDLLQEYVMNENGMLYQGSVADIYSLPWTFGQFEKDVVDICFKILDNSPSALKSLSHDVAKRNDPVYICRTVSAMVNSNDDNGVLSGRWDGNYSGGTPPTKWTGSHSILRMWSSSGTQAVRYGQCWVFAAVTCTVLRCLGIPTRCITNFCSAHDTDGNLQVDRYYSEETLQPLPSEKKDSIWNYHCWVESWMARRDLSSGYDGWQVLDPTPQEKSGGVYCCGPCPVRAIREGDVDVKYDAPFIFAEVNADVVSWLVNRNGSKSEVQVEQNKVGKRISTKSVYDDRREDITNEYKYPEGSVNERKVYTKAGMKLSSISSNKEVKITIKYAQPVLGSDFDVYVSVCNLGFTDRDINLYISAHTVTYNGVILREFIKKTKNFELKAFAVQKEVLRLQYNDYGEHLSEHNVMRLIAAATSNNRSEVTLKKSDIALTLPQLAVKVIGNPILNRELLAQIKFSNPLPITLTKGLFTLEGTGLTDLQEVQSPSEVLPGQEVMVTVPFTPTKAGIRKLMVDFDSNKLHDVKGSAIIIVRPA</sequence>
<feature type="binding site" evidence="8">
    <location>
        <position position="456"/>
    </location>
    <ligand>
        <name>Ca(2+)</name>
        <dbReference type="ChEBI" id="CHEBI:29108"/>
    </ligand>
</feature>
<dbReference type="SMART" id="SM00460">
    <property type="entry name" value="TGc"/>
    <property type="match status" value="1"/>
</dbReference>
<dbReference type="GO" id="GO:0046872">
    <property type="term" value="F:metal ion binding"/>
    <property type="evidence" value="ECO:0007669"/>
    <property type="project" value="UniProtKB-KW"/>
</dbReference>
<accession>A0A4W3I9C0</accession>
<dbReference type="InterPro" id="IPR008958">
    <property type="entry name" value="Transglutaminase_C"/>
</dbReference>
<dbReference type="OrthoDB" id="437511at2759"/>
<reference evidence="10" key="4">
    <citation type="submission" date="2025-08" db="UniProtKB">
        <authorList>
            <consortium name="Ensembl"/>
        </authorList>
    </citation>
    <scope>IDENTIFICATION</scope>
</reference>
<evidence type="ECO:0000313" key="10">
    <source>
        <dbReference type="Ensembl" id="ENSCMIP00000026719.1"/>
    </source>
</evidence>
<dbReference type="InterPro" id="IPR013808">
    <property type="entry name" value="Transglutaminase_AS"/>
</dbReference>
<dbReference type="Proteomes" id="UP000314986">
    <property type="component" value="Unassembled WGS sequence"/>
</dbReference>
<dbReference type="FunFam" id="2.60.40.10:FF:000090">
    <property type="entry name" value="Protein-glutamine gamma-glutamyltransferase 2"/>
    <property type="match status" value="1"/>
</dbReference>
<feature type="active site" evidence="7">
    <location>
        <position position="279"/>
    </location>
</feature>
<keyword evidence="3 8" id="KW-0479">Metal-binding</keyword>
<dbReference type="InterPro" id="IPR013783">
    <property type="entry name" value="Ig-like_fold"/>
</dbReference>
<evidence type="ECO:0000256" key="2">
    <source>
        <dbReference type="ARBA" id="ARBA00022679"/>
    </source>
</evidence>
<dbReference type="PANTHER" id="PTHR11590:SF73">
    <property type="entry name" value="NOVEL TRANSGLUTAMINASE FAMILY PROTEIN-RELATED"/>
    <property type="match status" value="1"/>
</dbReference>
<keyword evidence="2" id="KW-0808">Transferase</keyword>
<proteinExistence type="inferred from homology"/>
<gene>
    <name evidence="10" type="primary">tgm2l</name>
</gene>
<dbReference type="FunFam" id="3.90.260.10:FF:000001">
    <property type="entry name" value="Protein-glutamine gamma-glutamyltransferase 2"/>
    <property type="match status" value="1"/>
</dbReference>
<dbReference type="AlphaFoldDB" id="A0A4W3I9C0"/>
<dbReference type="Gene3D" id="2.60.40.10">
    <property type="entry name" value="Immunoglobulins"/>
    <property type="match status" value="3"/>
</dbReference>
<dbReference type="InterPro" id="IPR038765">
    <property type="entry name" value="Papain-like_cys_pep_sf"/>
</dbReference>
<dbReference type="InterPro" id="IPR023608">
    <property type="entry name" value="Transglutaminase_animal"/>
</dbReference>
<dbReference type="RefSeq" id="XP_007905762.1">
    <property type="nucleotide sequence ID" value="XM_007907571.2"/>
</dbReference>
<dbReference type="Pfam" id="PF00868">
    <property type="entry name" value="Transglut_N"/>
    <property type="match status" value="1"/>
</dbReference>
<feature type="binding site" evidence="8">
    <location>
        <position position="451"/>
    </location>
    <ligand>
        <name>Ca(2+)</name>
        <dbReference type="ChEBI" id="CHEBI:29108"/>
    </ligand>
</feature>
<feature type="binding site" evidence="8">
    <location>
        <position position="404"/>
    </location>
    <ligand>
        <name>Ca(2+)</name>
        <dbReference type="ChEBI" id="CHEBI:29108"/>
    </ligand>
</feature>